<sequence>ESGGFDIKATEEWAFELKKLPANQKANENNAASLLTDLKFPDVSDYLVARKRMKYMDTKQQVGIFPQKPGIFLKGDVTVKQGKLYPLS</sequence>
<evidence type="ECO:0000313" key="1">
    <source>
        <dbReference type="EMBL" id="CAE7903089.1"/>
    </source>
</evidence>
<evidence type="ECO:0000313" key="2">
    <source>
        <dbReference type="Proteomes" id="UP000601435"/>
    </source>
</evidence>
<gene>
    <name evidence="1" type="ORF">SNEC2469_LOCUS30455</name>
</gene>
<feature type="non-terminal residue" evidence="1">
    <location>
        <position position="1"/>
    </location>
</feature>
<keyword evidence="2" id="KW-1185">Reference proteome</keyword>
<dbReference type="OrthoDB" id="409766at2759"/>
<reference evidence="1" key="1">
    <citation type="submission" date="2021-02" db="EMBL/GenBank/DDBJ databases">
        <authorList>
            <person name="Dougan E. K."/>
            <person name="Rhodes N."/>
            <person name="Thang M."/>
            <person name="Chan C."/>
        </authorList>
    </citation>
    <scope>NUCLEOTIDE SEQUENCE</scope>
</reference>
<protein>
    <submittedName>
        <fullName evidence="1">Uncharacterized protein</fullName>
    </submittedName>
</protein>
<name>A0A813BFS8_9DINO</name>
<dbReference type="EMBL" id="CAJNJA010071156">
    <property type="protein sequence ID" value="CAE7903089.1"/>
    <property type="molecule type" value="Genomic_DNA"/>
</dbReference>
<comment type="caution">
    <text evidence="1">The sequence shown here is derived from an EMBL/GenBank/DDBJ whole genome shotgun (WGS) entry which is preliminary data.</text>
</comment>
<organism evidence="1 2">
    <name type="scientific">Symbiodinium necroappetens</name>
    <dbReference type="NCBI Taxonomy" id="1628268"/>
    <lineage>
        <taxon>Eukaryota</taxon>
        <taxon>Sar</taxon>
        <taxon>Alveolata</taxon>
        <taxon>Dinophyceae</taxon>
        <taxon>Suessiales</taxon>
        <taxon>Symbiodiniaceae</taxon>
        <taxon>Symbiodinium</taxon>
    </lineage>
</organism>
<proteinExistence type="predicted"/>
<accession>A0A813BFS8</accession>
<dbReference type="AlphaFoldDB" id="A0A813BFS8"/>
<dbReference type="Proteomes" id="UP000601435">
    <property type="component" value="Unassembled WGS sequence"/>
</dbReference>